<keyword evidence="1" id="KW-0472">Membrane</keyword>
<keyword evidence="1" id="KW-0812">Transmembrane</keyword>
<evidence type="ECO:0000256" key="1">
    <source>
        <dbReference type="SAM" id="Phobius"/>
    </source>
</evidence>
<reference evidence="2" key="1">
    <citation type="submission" date="2023-08" db="EMBL/GenBank/DDBJ databases">
        <authorList>
            <person name="Audoor S."/>
            <person name="Bilcke G."/>
        </authorList>
    </citation>
    <scope>NUCLEOTIDE SEQUENCE</scope>
</reference>
<feature type="transmembrane region" description="Helical" evidence="1">
    <location>
        <begin position="12"/>
        <end position="30"/>
    </location>
</feature>
<gene>
    <name evidence="2" type="ORF">CYCCA115_LOCUS16082</name>
</gene>
<keyword evidence="3" id="KW-1185">Reference proteome</keyword>
<protein>
    <submittedName>
        <fullName evidence="2">Uncharacterized protein</fullName>
    </submittedName>
</protein>
<dbReference type="EMBL" id="CAKOGP040001903">
    <property type="protein sequence ID" value="CAJ1956117.1"/>
    <property type="molecule type" value="Genomic_DNA"/>
</dbReference>
<feature type="transmembrane region" description="Helical" evidence="1">
    <location>
        <begin position="100"/>
        <end position="118"/>
    </location>
</feature>
<proteinExistence type="predicted"/>
<feature type="transmembrane region" description="Helical" evidence="1">
    <location>
        <begin position="124"/>
        <end position="142"/>
    </location>
</feature>
<evidence type="ECO:0000313" key="2">
    <source>
        <dbReference type="EMBL" id="CAJ1956117.1"/>
    </source>
</evidence>
<dbReference type="AlphaFoldDB" id="A0AAD2G0D5"/>
<organism evidence="2 3">
    <name type="scientific">Cylindrotheca closterium</name>
    <dbReference type="NCBI Taxonomy" id="2856"/>
    <lineage>
        <taxon>Eukaryota</taxon>
        <taxon>Sar</taxon>
        <taxon>Stramenopiles</taxon>
        <taxon>Ochrophyta</taxon>
        <taxon>Bacillariophyta</taxon>
        <taxon>Bacillariophyceae</taxon>
        <taxon>Bacillariophycidae</taxon>
        <taxon>Bacillariales</taxon>
        <taxon>Bacillariaceae</taxon>
        <taxon>Cylindrotheca</taxon>
    </lineage>
</organism>
<name>A0AAD2G0D5_9STRA</name>
<comment type="caution">
    <text evidence="2">The sequence shown here is derived from an EMBL/GenBank/DDBJ whole genome shotgun (WGS) entry which is preliminary data.</text>
</comment>
<evidence type="ECO:0000313" key="3">
    <source>
        <dbReference type="Proteomes" id="UP001295423"/>
    </source>
</evidence>
<keyword evidence="1" id="KW-1133">Transmembrane helix</keyword>
<accession>A0AAD2G0D5</accession>
<sequence length="143" mass="15338">MTTSKHSSKTTLLMMLGHLAVLLCFQNNINDNNNNLAMMMANAIAPPKFGAITTMQSRRPDFAAVPQVLSLGDSTTQNLLTTRGGDTLVIRRRRYRAVDLGVLAICIVALPTVTIPIIRLGATIVVAAVVVNALTGHGFVVIR</sequence>
<dbReference type="Proteomes" id="UP001295423">
    <property type="component" value="Unassembled WGS sequence"/>
</dbReference>